<reference evidence="2 3" key="1">
    <citation type="journal article" date="2008" name="Proc. Natl. Acad. Sci. U.S.A.">
        <title>The genome of Cyanothece 51142, a unicellular diazotrophic cyanobacterium important in the marine nitrogen cycle.</title>
        <authorList>
            <person name="Welsh E.A."/>
            <person name="Liberton M."/>
            <person name="Stoeckel J."/>
            <person name="Loh T."/>
            <person name="Elvitigala T."/>
            <person name="Wang C."/>
            <person name="Wollam A."/>
            <person name="Fulton R.S."/>
            <person name="Clifton S.W."/>
            <person name="Jacobs J.M."/>
            <person name="Aurora R."/>
            <person name="Ghosh B.K."/>
            <person name="Sherman L.A."/>
            <person name="Smith R.D."/>
            <person name="Wilson R.K."/>
            <person name="Pakrasi H.B."/>
        </authorList>
    </citation>
    <scope>NUCLEOTIDE SEQUENCE [LARGE SCALE GENOMIC DNA]</scope>
    <source>
        <strain evidence="3">ATCC 51142 / BH68</strain>
    </source>
</reference>
<evidence type="ECO:0000313" key="3">
    <source>
        <dbReference type="Proteomes" id="UP000001203"/>
    </source>
</evidence>
<proteinExistence type="predicted"/>
<feature type="region of interest" description="Disordered" evidence="1">
    <location>
        <begin position="1"/>
        <end position="23"/>
    </location>
</feature>
<keyword evidence="3" id="KW-1185">Reference proteome</keyword>
<dbReference type="Proteomes" id="UP000001203">
    <property type="component" value="Chromosome circular"/>
</dbReference>
<accession>B1WRW7</accession>
<gene>
    <name evidence="2" type="ordered locus">cce_0810</name>
</gene>
<feature type="compositionally biased region" description="Basic and acidic residues" evidence="1">
    <location>
        <begin position="13"/>
        <end position="23"/>
    </location>
</feature>
<dbReference type="HOGENOM" id="CLU_3327042_0_0_3"/>
<dbReference type="KEGG" id="cyt:cce_0810"/>
<organism evidence="2 3">
    <name type="scientific">Crocosphaera subtropica (strain ATCC 51142 / BH68)</name>
    <name type="common">Cyanothece sp. (strain ATCC 51142)</name>
    <dbReference type="NCBI Taxonomy" id="43989"/>
    <lineage>
        <taxon>Bacteria</taxon>
        <taxon>Bacillati</taxon>
        <taxon>Cyanobacteriota</taxon>
        <taxon>Cyanophyceae</taxon>
        <taxon>Oscillatoriophycideae</taxon>
        <taxon>Chroococcales</taxon>
        <taxon>Aphanothecaceae</taxon>
        <taxon>Crocosphaera</taxon>
        <taxon>Crocosphaera subtropica</taxon>
    </lineage>
</organism>
<evidence type="ECO:0000256" key="1">
    <source>
        <dbReference type="SAM" id="MobiDB-lite"/>
    </source>
</evidence>
<sequence>MGVPQVEQLATRRANERNTQDREQGTSLVFLITQNCIL</sequence>
<name>B1WRW7_CROS5</name>
<protein>
    <submittedName>
        <fullName evidence="2">Uncharacterized protein</fullName>
    </submittedName>
</protein>
<evidence type="ECO:0000313" key="2">
    <source>
        <dbReference type="EMBL" id="ACB50161.1"/>
    </source>
</evidence>
<dbReference type="AlphaFoldDB" id="B1WRW7"/>
<dbReference type="EMBL" id="CP000806">
    <property type="protein sequence ID" value="ACB50161.1"/>
    <property type="molecule type" value="Genomic_DNA"/>
</dbReference>